<feature type="transmembrane region" description="Helical" evidence="6">
    <location>
        <begin position="295"/>
        <end position="313"/>
    </location>
</feature>
<dbReference type="InterPro" id="IPR036866">
    <property type="entry name" value="RibonucZ/Hydroxyglut_hydro"/>
</dbReference>
<keyword evidence="3 6" id="KW-0812">Transmembrane</keyword>
<dbReference type="InterPro" id="IPR025405">
    <property type="entry name" value="DUF4131"/>
</dbReference>
<dbReference type="InterPro" id="IPR052159">
    <property type="entry name" value="Competence_DNA_uptake"/>
</dbReference>
<feature type="domain" description="ComEC/Rec2-related protein" evidence="8">
    <location>
        <begin position="236"/>
        <end position="515"/>
    </location>
</feature>
<dbReference type="Proteomes" id="UP000001036">
    <property type="component" value="Chromosome"/>
</dbReference>
<feature type="transmembrane region" description="Helical" evidence="6">
    <location>
        <begin position="62"/>
        <end position="83"/>
    </location>
</feature>
<dbReference type="InterPro" id="IPR035681">
    <property type="entry name" value="ComA-like_MBL"/>
</dbReference>
<keyword evidence="2" id="KW-1003">Cell membrane</keyword>
<evidence type="ECO:0000313" key="11">
    <source>
        <dbReference type="Proteomes" id="UP000001036"/>
    </source>
</evidence>
<feature type="transmembrane region" description="Helical" evidence="6">
    <location>
        <begin position="23"/>
        <end position="50"/>
    </location>
</feature>
<dbReference type="HOGENOM" id="CLU_010363_3_0_6"/>
<dbReference type="PANTHER" id="PTHR30619:SF1">
    <property type="entry name" value="RECOMBINATION PROTEIN 2"/>
    <property type="match status" value="1"/>
</dbReference>
<evidence type="ECO:0000259" key="8">
    <source>
        <dbReference type="Pfam" id="PF03772"/>
    </source>
</evidence>
<evidence type="ECO:0000313" key="10">
    <source>
        <dbReference type="EMBL" id="ACE84071.1"/>
    </source>
</evidence>
<dbReference type="GO" id="GO:0030420">
    <property type="term" value="P:establishment of competence for transformation"/>
    <property type="evidence" value="ECO:0007669"/>
    <property type="project" value="InterPro"/>
</dbReference>
<proteinExistence type="predicted"/>
<comment type="subcellular location">
    <subcellularLocation>
        <location evidence="1">Cell membrane</location>
        <topology evidence="1">Multi-pass membrane protein</topology>
    </subcellularLocation>
</comment>
<keyword evidence="11" id="KW-1185">Reference proteome</keyword>
<evidence type="ECO:0000259" key="9">
    <source>
        <dbReference type="Pfam" id="PF13567"/>
    </source>
</evidence>
<dbReference type="Pfam" id="PF03772">
    <property type="entry name" value="Competence"/>
    <property type="match status" value="1"/>
</dbReference>
<dbReference type="InterPro" id="IPR004797">
    <property type="entry name" value="Competence_ComEC/Rec2"/>
</dbReference>
<dbReference type="CDD" id="cd07731">
    <property type="entry name" value="ComA-like_MBL-fold"/>
    <property type="match status" value="1"/>
</dbReference>
<feature type="domain" description="Metallo-beta-lactamase" evidence="7">
    <location>
        <begin position="554"/>
        <end position="715"/>
    </location>
</feature>
<dbReference type="SUPFAM" id="SSF56281">
    <property type="entry name" value="Metallo-hydrolase/oxidoreductase"/>
    <property type="match status" value="1"/>
</dbReference>
<organism evidence="10 11">
    <name type="scientific">Cellvibrio japonicus (strain Ueda107)</name>
    <name type="common">Pseudomonas fluorescens subsp. cellulosa</name>
    <dbReference type="NCBI Taxonomy" id="498211"/>
    <lineage>
        <taxon>Bacteria</taxon>
        <taxon>Pseudomonadati</taxon>
        <taxon>Pseudomonadota</taxon>
        <taxon>Gammaproteobacteria</taxon>
        <taxon>Cellvibrionales</taxon>
        <taxon>Cellvibrionaceae</taxon>
        <taxon>Cellvibrio</taxon>
    </lineage>
</organism>
<reference evidence="10 11" key="1">
    <citation type="journal article" date="2008" name="J. Bacteriol.">
        <title>Insights into plant cell wall degradation from the genome sequence of the soil bacterium Cellvibrio japonicus.</title>
        <authorList>
            <person name="Deboy R.T."/>
            <person name="Mongodin E.F."/>
            <person name="Fouts D.E."/>
            <person name="Tailford L.E."/>
            <person name="Khouri H."/>
            <person name="Emerson J.B."/>
            <person name="Mohamoud Y."/>
            <person name="Watkins K."/>
            <person name="Henrissat B."/>
            <person name="Gilbert H.J."/>
            <person name="Nelson K.E."/>
        </authorList>
    </citation>
    <scope>NUCLEOTIDE SEQUENCE [LARGE SCALE GENOMIC DNA]</scope>
    <source>
        <strain evidence="10 11">Ueda107</strain>
    </source>
</reference>
<dbReference type="InterPro" id="IPR004477">
    <property type="entry name" value="ComEC_N"/>
</dbReference>
<evidence type="ECO:0000256" key="2">
    <source>
        <dbReference type="ARBA" id="ARBA00022475"/>
    </source>
</evidence>
<name>B3PFR5_CELJU</name>
<feature type="transmembrane region" description="Helical" evidence="6">
    <location>
        <begin position="260"/>
        <end position="283"/>
    </location>
</feature>
<dbReference type="NCBIfam" id="TIGR00361">
    <property type="entry name" value="ComEC_Rec2"/>
    <property type="match status" value="1"/>
</dbReference>
<evidence type="ECO:0000256" key="5">
    <source>
        <dbReference type="ARBA" id="ARBA00023136"/>
    </source>
</evidence>
<dbReference type="eggNOG" id="COG2333">
    <property type="taxonomic scope" value="Bacteria"/>
</dbReference>
<evidence type="ECO:0000256" key="3">
    <source>
        <dbReference type="ARBA" id="ARBA00022692"/>
    </source>
</evidence>
<dbReference type="Gene3D" id="3.60.15.10">
    <property type="entry name" value="Ribonuclease Z/Hydroxyacylglutathione hydrolase-like"/>
    <property type="match status" value="1"/>
</dbReference>
<feature type="transmembrane region" description="Helical" evidence="6">
    <location>
        <begin position="438"/>
        <end position="460"/>
    </location>
</feature>
<accession>B3PFR5</accession>
<sequence>MTMERLFTSLSITPHKRAPLNSLLLLFSLGILCVSYFPVLPSCYWLVLLIPMLLLIRVWQRFLFAVVYAFGIAWGVIAGHQLLAQQLDADDEGKLIPVNGWIEGIPLNDADKVRFVLRVDHWGIEQSSSINLPEKILLSWYQHAQTKPVNVVPGEYWRFHVRLKRPRGMVNPGGFDYQAWLLRRGLGATGYIVQGEPDTSDRWIPIQARIDHWRWHLQQWVRDNTASNNKGILVALLIGDTGGVEKSQWQQVQQTGISHLIAISGLHVGFLALVGYLAGLYVGRCLNGFVQGRPAQIFAYLGAIVFALFYSALAGFNIPTVRTLIMLGVFYLAAFFYRRARLSHIYFMALALVLVIQPLAAFDIGFWLSFIAVALLILVFSGRYEPKVGYVPFWSRTTAKGLLSGYCKSQWVMFIGLLVPLSMLVNTIPLLSPVANFVAIPLVTFFVVPCLLLGAVLAFVSQGLGGFFLMLAAVGIDGLMQWLDWLIGLASSWHSPTLTFSLPVAAVLGAAGLVLLLPVGLVPRWWGYVSLVMGIALAVLPLPDRPELQLTILDVGQGSALVASTPNHHLVFDTGPQFSKDFDGGTGIVLPYLRSLALRKLDALVISHWDKDHAGGYQGLVDAIPIGRIYWGEPSRHRMDEPMREGEDCHQSFAWRWDNVEFQFLQREISARASANHRSCVLLIRYAGQNILLPGDLDSKGEWALLRGNELPPGLTLVVAAHHGSRSSSNPGFVAYTSPDWVAYSAGYKNQHNHPHPQVQARYAQQGSRPLNTAWHGALVFRWYKDGRFEQIRARDTYRRYWFDVVPEITQ</sequence>
<dbReference type="KEGG" id="cja:CJA_1778"/>
<evidence type="ECO:0000259" key="7">
    <source>
        <dbReference type="Pfam" id="PF00753"/>
    </source>
</evidence>
<gene>
    <name evidence="10" type="ordered locus">CJA_1778</name>
</gene>
<dbReference type="InterPro" id="IPR001279">
    <property type="entry name" value="Metallo-B-lactamas"/>
</dbReference>
<protein>
    <submittedName>
        <fullName evidence="10">DNA internalization-related competence protein ComEC/Rec2</fullName>
    </submittedName>
</protein>
<evidence type="ECO:0000256" key="4">
    <source>
        <dbReference type="ARBA" id="ARBA00022989"/>
    </source>
</evidence>
<evidence type="ECO:0000256" key="6">
    <source>
        <dbReference type="SAM" id="Phobius"/>
    </source>
</evidence>
<feature type="domain" description="DUF4131" evidence="9">
    <location>
        <begin position="39"/>
        <end position="196"/>
    </location>
</feature>
<dbReference type="STRING" id="498211.CJA_1778"/>
<keyword evidence="4 6" id="KW-1133">Transmembrane helix</keyword>
<feature type="transmembrane region" description="Helical" evidence="6">
    <location>
        <begin position="349"/>
        <end position="380"/>
    </location>
</feature>
<feature type="transmembrane region" description="Helical" evidence="6">
    <location>
        <begin position="466"/>
        <end position="486"/>
    </location>
</feature>
<dbReference type="AlphaFoldDB" id="B3PFR5"/>
<dbReference type="eggNOG" id="COG0658">
    <property type="taxonomic scope" value="Bacteria"/>
</dbReference>
<feature type="transmembrane region" description="Helical" evidence="6">
    <location>
        <begin position="525"/>
        <end position="542"/>
    </location>
</feature>
<feature type="transmembrane region" description="Helical" evidence="6">
    <location>
        <begin position="498"/>
        <end position="519"/>
    </location>
</feature>
<dbReference type="EMBL" id="CP000934">
    <property type="protein sequence ID" value="ACE84071.1"/>
    <property type="molecule type" value="Genomic_DNA"/>
</dbReference>
<keyword evidence="5 6" id="KW-0472">Membrane</keyword>
<feature type="transmembrane region" description="Helical" evidence="6">
    <location>
        <begin position="411"/>
        <end position="431"/>
    </location>
</feature>
<dbReference type="Pfam" id="PF13567">
    <property type="entry name" value="DUF4131"/>
    <property type="match status" value="1"/>
</dbReference>
<evidence type="ECO:0000256" key="1">
    <source>
        <dbReference type="ARBA" id="ARBA00004651"/>
    </source>
</evidence>
<dbReference type="PANTHER" id="PTHR30619">
    <property type="entry name" value="DNA INTERNALIZATION/COMPETENCE PROTEIN COMEC/REC2"/>
    <property type="match status" value="1"/>
</dbReference>
<dbReference type="Pfam" id="PF00753">
    <property type="entry name" value="Lactamase_B"/>
    <property type="match status" value="1"/>
</dbReference>
<dbReference type="GO" id="GO:0005886">
    <property type="term" value="C:plasma membrane"/>
    <property type="evidence" value="ECO:0007669"/>
    <property type="project" value="UniProtKB-SubCell"/>
</dbReference>
<dbReference type="NCBIfam" id="TIGR00360">
    <property type="entry name" value="ComEC_N-term"/>
    <property type="match status" value="1"/>
</dbReference>